<dbReference type="InterPro" id="IPR013830">
    <property type="entry name" value="SGNH_hydro"/>
</dbReference>
<dbReference type="Pfam" id="PF13472">
    <property type="entry name" value="Lipase_GDSL_2"/>
    <property type="match status" value="1"/>
</dbReference>
<dbReference type="InterPro" id="IPR036514">
    <property type="entry name" value="SGNH_hydro_sf"/>
</dbReference>
<dbReference type="OrthoDB" id="4181430at2759"/>
<dbReference type="CDD" id="cd01833">
    <property type="entry name" value="XynB_like"/>
    <property type="match status" value="1"/>
</dbReference>
<evidence type="ECO:0000259" key="2">
    <source>
        <dbReference type="Pfam" id="PF13472"/>
    </source>
</evidence>
<evidence type="ECO:0000313" key="4">
    <source>
        <dbReference type="Proteomes" id="UP000053573"/>
    </source>
</evidence>
<feature type="signal peptide" evidence="1">
    <location>
        <begin position="1"/>
        <end position="18"/>
    </location>
</feature>
<keyword evidence="1" id="KW-0732">Signal</keyword>
<dbReference type="Gene3D" id="3.40.50.1110">
    <property type="entry name" value="SGNH hydrolase"/>
    <property type="match status" value="1"/>
</dbReference>
<keyword evidence="4" id="KW-1185">Reference proteome</keyword>
<dbReference type="InterPro" id="IPR051532">
    <property type="entry name" value="Ester_Hydrolysis_Enzymes"/>
</dbReference>
<dbReference type="Proteomes" id="UP000053573">
    <property type="component" value="Unassembled WGS sequence"/>
</dbReference>
<feature type="domain" description="SGNH hydrolase-type esterase" evidence="2">
    <location>
        <begin position="36"/>
        <end position="216"/>
    </location>
</feature>
<evidence type="ECO:0000313" key="3">
    <source>
        <dbReference type="EMBL" id="KLJ13064.1"/>
    </source>
</evidence>
<dbReference type="GO" id="GO:0004622">
    <property type="term" value="F:phosphatidylcholine lysophospholipase activity"/>
    <property type="evidence" value="ECO:0007669"/>
    <property type="project" value="TreeGrafter"/>
</dbReference>
<protein>
    <recommendedName>
        <fullName evidence="2">SGNH hydrolase-type esterase domain-containing protein</fullName>
    </recommendedName>
</protein>
<dbReference type="EMBL" id="LDEV01000539">
    <property type="protein sequence ID" value="KLJ13064.1"/>
    <property type="molecule type" value="Genomic_DNA"/>
</dbReference>
<reference evidence="4" key="1">
    <citation type="journal article" date="2015" name="PLoS Genet.">
        <title>The dynamic genome and transcriptome of the human fungal pathogen Blastomyces and close relative Emmonsia.</title>
        <authorList>
            <person name="Munoz J.F."/>
            <person name="Gauthier G.M."/>
            <person name="Desjardins C.A."/>
            <person name="Gallo J.E."/>
            <person name="Holder J."/>
            <person name="Sullivan T.D."/>
            <person name="Marty A.J."/>
            <person name="Carmen J.C."/>
            <person name="Chen Z."/>
            <person name="Ding L."/>
            <person name="Gujja S."/>
            <person name="Magrini V."/>
            <person name="Misas E."/>
            <person name="Mitreva M."/>
            <person name="Priest M."/>
            <person name="Saif S."/>
            <person name="Whiston E.A."/>
            <person name="Young S."/>
            <person name="Zeng Q."/>
            <person name="Goldman W.E."/>
            <person name="Mardis E.R."/>
            <person name="Taylor J.W."/>
            <person name="McEwen J.G."/>
            <person name="Clay O.K."/>
            <person name="Klein B.S."/>
            <person name="Cuomo C.A."/>
        </authorList>
    </citation>
    <scope>NUCLEOTIDE SEQUENCE [LARGE SCALE GENOMIC DNA]</scope>
    <source>
        <strain evidence="4">UAMH 139</strain>
    </source>
</reference>
<proteinExistence type="predicted"/>
<dbReference type="PANTHER" id="PTHR30383">
    <property type="entry name" value="THIOESTERASE 1/PROTEASE 1/LYSOPHOSPHOLIPASE L1"/>
    <property type="match status" value="1"/>
</dbReference>
<dbReference type="SUPFAM" id="SSF52266">
    <property type="entry name" value="SGNH hydrolase"/>
    <property type="match status" value="1"/>
</dbReference>
<gene>
    <name evidence="3" type="ORF">EMPG_11974</name>
</gene>
<feature type="chain" id="PRO_5005199737" description="SGNH hydrolase-type esterase domain-containing protein" evidence="1">
    <location>
        <begin position="19"/>
        <end position="249"/>
    </location>
</feature>
<dbReference type="AlphaFoldDB" id="A0A0H1BNE9"/>
<sequence length="249" mass="27128">MRLLAAVTAMCLAGMSIAATAPKAEDIAKTVKIMPLGDSITAAPGCWRALLWKKLQDSGMNNTDFVGSQPGHKCGFDYDSENEGHSGFKATSIATKKQLPPWLKKAGPDIVMMHLGTNDMWRKGSPKKTIKAFSTLVKQMRKNNPNMVILVAQIIPMNPSDCKGCSKVARQLNRAIAKWAPTKSTKKSPITVVDCFTGFDTGKDTKDGVHPNKSGDKKLAECWFEPLSAAIKQVGGREEESRCKCEPEM</sequence>
<organism evidence="3 4">
    <name type="scientific">Blastomyces silverae</name>
    <dbReference type="NCBI Taxonomy" id="2060906"/>
    <lineage>
        <taxon>Eukaryota</taxon>
        <taxon>Fungi</taxon>
        <taxon>Dikarya</taxon>
        <taxon>Ascomycota</taxon>
        <taxon>Pezizomycotina</taxon>
        <taxon>Eurotiomycetes</taxon>
        <taxon>Eurotiomycetidae</taxon>
        <taxon>Onygenales</taxon>
        <taxon>Ajellomycetaceae</taxon>
        <taxon>Blastomyces</taxon>
    </lineage>
</organism>
<dbReference type="PANTHER" id="PTHR30383:SF2">
    <property type="entry name" value="CELLULOSE-BINDING PROTEIN"/>
    <property type="match status" value="1"/>
</dbReference>
<name>A0A0H1BNE9_9EURO</name>
<comment type="caution">
    <text evidence="3">The sequence shown here is derived from an EMBL/GenBank/DDBJ whole genome shotgun (WGS) entry which is preliminary data.</text>
</comment>
<accession>A0A0H1BNE9</accession>
<evidence type="ECO:0000256" key="1">
    <source>
        <dbReference type="SAM" id="SignalP"/>
    </source>
</evidence>